<comment type="caution">
    <text evidence="5">The sequence shown here is derived from an EMBL/GenBank/DDBJ whole genome shotgun (WGS) entry which is preliminary data.</text>
</comment>
<feature type="region of interest" description="Disordered" evidence="4">
    <location>
        <begin position="236"/>
        <end position="258"/>
    </location>
</feature>
<proteinExistence type="inferred from homology"/>
<name>A0A371BGF4_9SPHN</name>
<keyword evidence="2 5" id="KW-0456">Lyase</keyword>
<sequence length="258" mass="27190">MQFITVEINGPVTTVTLNRPEVMNAINAQMHQELQAAFDAFAADAGQLACVITGAGDRAFCAGSDLKAAVADGHRDYPRNGYAGLIERFDCPKPFIAAVNGLALGGGFEVALACDIIIASEGASFGLPEPLVGAVALGGGVHRLARQIGLKQAMGMILTSRRVSAAEGARLGFVNEVVATGQLQAATLRWCSEILRASPMSIRASKEAVYRGLDESGVAAAMRNQKSYPAFAAWAESDDAREGPRAFAEKRPPVWKGR</sequence>
<dbReference type="SUPFAM" id="SSF52096">
    <property type="entry name" value="ClpP/crotonase"/>
    <property type="match status" value="1"/>
</dbReference>
<dbReference type="PANTHER" id="PTHR11941">
    <property type="entry name" value="ENOYL-COA HYDRATASE-RELATED"/>
    <property type="match status" value="1"/>
</dbReference>
<evidence type="ECO:0000313" key="6">
    <source>
        <dbReference type="Proteomes" id="UP000263833"/>
    </source>
</evidence>
<dbReference type="EMBL" id="QRGP01000001">
    <property type="protein sequence ID" value="RDV06608.1"/>
    <property type="molecule type" value="Genomic_DNA"/>
</dbReference>
<dbReference type="OrthoDB" id="7225138at2"/>
<dbReference type="Gene3D" id="3.90.226.10">
    <property type="entry name" value="2-enoyl-CoA Hydratase, Chain A, domain 1"/>
    <property type="match status" value="1"/>
</dbReference>
<dbReference type="GO" id="GO:0006635">
    <property type="term" value="P:fatty acid beta-oxidation"/>
    <property type="evidence" value="ECO:0007669"/>
    <property type="project" value="TreeGrafter"/>
</dbReference>
<dbReference type="GO" id="GO:0004300">
    <property type="term" value="F:enoyl-CoA hydratase activity"/>
    <property type="evidence" value="ECO:0007669"/>
    <property type="project" value="UniProtKB-EC"/>
</dbReference>
<evidence type="ECO:0000256" key="3">
    <source>
        <dbReference type="RuleBase" id="RU003707"/>
    </source>
</evidence>
<keyword evidence="6" id="KW-1185">Reference proteome</keyword>
<dbReference type="Proteomes" id="UP000263833">
    <property type="component" value="Unassembled WGS sequence"/>
</dbReference>
<dbReference type="PANTHER" id="PTHR11941:SF54">
    <property type="entry name" value="ENOYL-COA HYDRATASE, MITOCHONDRIAL"/>
    <property type="match status" value="1"/>
</dbReference>
<accession>A0A371BGF4</accession>
<gene>
    <name evidence="5" type="ORF">DXH95_04090</name>
</gene>
<dbReference type="RefSeq" id="WP_115548158.1">
    <property type="nucleotide sequence ID" value="NZ_QRGP01000001.1"/>
</dbReference>
<protein>
    <submittedName>
        <fullName evidence="5">Enoyl-CoA hydratase</fullName>
        <ecNumber evidence="5">4.2.1.17</ecNumber>
    </submittedName>
</protein>
<organism evidence="5 6">
    <name type="scientific">Sphingorhabdus pulchriflava</name>
    <dbReference type="NCBI Taxonomy" id="2292257"/>
    <lineage>
        <taxon>Bacteria</taxon>
        <taxon>Pseudomonadati</taxon>
        <taxon>Pseudomonadota</taxon>
        <taxon>Alphaproteobacteria</taxon>
        <taxon>Sphingomonadales</taxon>
        <taxon>Sphingomonadaceae</taxon>
        <taxon>Sphingorhabdus</taxon>
    </lineage>
</organism>
<dbReference type="InterPro" id="IPR014748">
    <property type="entry name" value="Enoyl-CoA_hydra_C"/>
</dbReference>
<dbReference type="PROSITE" id="PS00166">
    <property type="entry name" value="ENOYL_COA_HYDRATASE"/>
    <property type="match status" value="1"/>
</dbReference>
<dbReference type="Pfam" id="PF00378">
    <property type="entry name" value="ECH_1"/>
    <property type="match status" value="1"/>
</dbReference>
<evidence type="ECO:0000313" key="5">
    <source>
        <dbReference type="EMBL" id="RDV06608.1"/>
    </source>
</evidence>
<feature type="compositionally biased region" description="Basic and acidic residues" evidence="4">
    <location>
        <begin position="238"/>
        <end position="252"/>
    </location>
</feature>
<dbReference type="InterPro" id="IPR029045">
    <property type="entry name" value="ClpP/crotonase-like_dom_sf"/>
</dbReference>
<dbReference type="Gene3D" id="1.10.12.10">
    <property type="entry name" value="Lyase 2-enoyl-coa Hydratase, Chain A, domain 2"/>
    <property type="match status" value="1"/>
</dbReference>
<comment type="similarity">
    <text evidence="1 3">Belongs to the enoyl-CoA hydratase/isomerase family.</text>
</comment>
<dbReference type="FunFam" id="3.90.226.10:FF:000009">
    <property type="entry name" value="Carnitinyl-CoA dehydratase"/>
    <property type="match status" value="1"/>
</dbReference>
<dbReference type="CDD" id="cd06558">
    <property type="entry name" value="crotonase-like"/>
    <property type="match status" value="1"/>
</dbReference>
<reference evidence="6" key="1">
    <citation type="submission" date="2018-08" db="EMBL/GenBank/DDBJ databases">
        <authorList>
            <person name="Kim S.-J."/>
            <person name="Jung G.-Y."/>
        </authorList>
    </citation>
    <scope>NUCLEOTIDE SEQUENCE [LARGE SCALE GENOMIC DNA]</scope>
    <source>
        <strain evidence="6">GY_G</strain>
    </source>
</reference>
<evidence type="ECO:0000256" key="2">
    <source>
        <dbReference type="ARBA" id="ARBA00023239"/>
    </source>
</evidence>
<evidence type="ECO:0000256" key="1">
    <source>
        <dbReference type="ARBA" id="ARBA00005254"/>
    </source>
</evidence>
<dbReference type="AlphaFoldDB" id="A0A371BGF4"/>
<dbReference type="InterPro" id="IPR001753">
    <property type="entry name" value="Enoyl-CoA_hydra/iso"/>
</dbReference>
<dbReference type="InterPro" id="IPR018376">
    <property type="entry name" value="Enoyl-CoA_hyd/isom_CS"/>
</dbReference>
<dbReference type="EC" id="4.2.1.17" evidence="5"/>
<evidence type="ECO:0000256" key="4">
    <source>
        <dbReference type="SAM" id="MobiDB-lite"/>
    </source>
</evidence>